<evidence type="ECO:0000313" key="11">
    <source>
        <dbReference type="Proteomes" id="UP000274097"/>
    </source>
</evidence>
<comment type="similarity">
    <text evidence="2 7">Belongs to the UPF0114 family.</text>
</comment>
<dbReference type="InterPro" id="IPR005134">
    <property type="entry name" value="UPF0114"/>
</dbReference>
<name>A0A3A9J4D8_9PROT</name>
<feature type="transmembrane region" description="Helical" evidence="7">
    <location>
        <begin position="56"/>
        <end position="75"/>
    </location>
</feature>
<dbReference type="Pfam" id="PF03350">
    <property type="entry name" value="UPF0114"/>
    <property type="match status" value="1"/>
</dbReference>
<dbReference type="EMBL" id="RAQU01000187">
    <property type="protein sequence ID" value="RKK02067.1"/>
    <property type="molecule type" value="Genomic_DNA"/>
</dbReference>
<evidence type="ECO:0000313" key="12">
    <source>
        <dbReference type="Proteomes" id="UP000278036"/>
    </source>
</evidence>
<evidence type="ECO:0000256" key="8">
    <source>
        <dbReference type="SAM" id="MobiDB-lite"/>
    </source>
</evidence>
<keyword evidence="6 7" id="KW-0472">Membrane</keyword>
<accession>A0A3A9J4D8</accession>
<dbReference type="AlphaFoldDB" id="A0A3A9J4D8"/>
<dbReference type="PANTHER" id="PTHR38596:SF1">
    <property type="entry name" value="UPF0114 PROTEIN YQHA"/>
    <property type="match status" value="1"/>
</dbReference>
<evidence type="ECO:0000256" key="1">
    <source>
        <dbReference type="ARBA" id="ARBA00004651"/>
    </source>
</evidence>
<evidence type="ECO:0000313" key="10">
    <source>
        <dbReference type="EMBL" id="RMI25852.1"/>
    </source>
</evidence>
<protein>
    <recommendedName>
        <fullName evidence="7">UPF0114 protein D6Z83_21685</fullName>
    </recommendedName>
</protein>
<feature type="region of interest" description="Disordered" evidence="8">
    <location>
        <begin position="163"/>
        <end position="188"/>
    </location>
</feature>
<dbReference type="InterPro" id="IPR020761">
    <property type="entry name" value="UPF0114_bac"/>
</dbReference>
<sequence length="188" mass="20869">MTALIDKAMLASRYILAVFFLGLMLGLLLYAIRFLTKLWEYATQLFILPENEDLLGLLYLTDSALVASMVVMVAISSYDSLVSRLQDEAATKRMHWVGGLDTGDLKLKLATSIVAISSIHLLQIFLKPGSYDAGETMWALIIHGTFVLGALALGLLEWMSHKGEPSEVSPDVKEVHDTTPKEQRQEKE</sequence>
<dbReference type="Proteomes" id="UP000278036">
    <property type="component" value="Unassembled WGS sequence"/>
</dbReference>
<keyword evidence="4 7" id="KW-0812">Transmembrane</keyword>
<dbReference type="PANTHER" id="PTHR38596">
    <property type="entry name" value="UPF0114 PROTEIN YQHA"/>
    <property type="match status" value="1"/>
</dbReference>
<evidence type="ECO:0000313" key="9">
    <source>
        <dbReference type="EMBL" id="RKK02067.1"/>
    </source>
</evidence>
<feature type="transmembrane region" description="Helical" evidence="7">
    <location>
        <begin position="109"/>
        <end position="126"/>
    </location>
</feature>
<dbReference type="HAMAP" id="MF_00143">
    <property type="entry name" value="UPF0114"/>
    <property type="match status" value="1"/>
</dbReference>
<keyword evidence="5 7" id="KW-1133">Transmembrane helix</keyword>
<evidence type="ECO:0000256" key="4">
    <source>
        <dbReference type="ARBA" id="ARBA00022692"/>
    </source>
</evidence>
<keyword evidence="11" id="KW-1185">Reference proteome</keyword>
<feature type="transmembrane region" description="Helical" evidence="7">
    <location>
        <begin position="138"/>
        <end position="156"/>
    </location>
</feature>
<comment type="caution">
    <text evidence="9">The sequence shown here is derived from an EMBL/GenBank/DDBJ whole genome shotgun (WGS) entry which is preliminary data.</text>
</comment>
<dbReference type="OrthoDB" id="9783569at2"/>
<dbReference type="RefSeq" id="WP_120640297.1">
    <property type="nucleotide sequence ID" value="NZ_RAQU01000187.1"/>
</dbReference>
<evidence type="ECO:0000256" key="7">
    <source>
        <dbReference type="HAMAP-Rule" id="MF_00143"/>
    </source>
</evidence>
<comment type="subcellular location">
    <subcellularLocation>
        <location evidence="1 7">Cell membrane</location>
        <topology evidence="1 7">Multi-pass membrane protein</topology>
    </subcellularLocation>
</comment>
<dbReference type="Proteomes" id="UP000274097">
    <property type="component" value="Unassembled WGS sequence"/>
</dbReference>
<evidence type="ECO:0000256" key="3">
    <source>
        <dbReference type="ARBA" id="ARBA00022475"/>
    </source>
</evidence>
<evidence type="ECO:0000256" key="6">
    <source>
        <dbReference type="ARBA" id="ARBA00023136"/>
    </source>
</evidence>
<dbReference type="InParanoid" id="A0A3A9J4D8"/>
<keyword evidence="3 7" id="KW-1003">Cell membrane</keyword>
<feature type="transmembrane region" description="Helical" evidence="7">
    <location>
        <begin position="14"/>
        <end position="36"/>
    </location>
</feature>
<dbReference type="EMBL" id="RFLX01000003">
    <property type="protein sequence ID" value="RMI25852.1"/>
    <property type="molecule type" value="Genomic_DNA"/>
</dbReference>
<evidence type="ECO:0000256" key="2">
    <source>
        <dbReference type="ARBA" id="ARBA00005774"/>
    </source>
</evidence>
<evidence type="ECO:0000256" key="5">
    <source>
        <dbReference type="ARBA" id="ARBA00022989"/>
    </source>
</evidence>
<dbReference type="GO" id="GO:0005886">
    <property type="term" value="C:plasma membrane"/>
    <property type="evidence" value="ECO:0007669"/>
    <property type="project" value="UniProtKB-SubCell"/>
</dbReference>
<organism evidence="9 12">
    <name type="scientific">Teichococcus wenyumeiae</name>
    <dbReference type="NCBI Taxonomy" id="2478470"/>
    <lineage>
        <taxon>Bacteria</taxon>
        <taxon>Pseudomonadati</taxon>
        <taxon>Pseudomonadota</taxon>
        <taxon>Alphaproteobacteria</taxon>
        <taxon>Acetobacterales</taxon>
        <taxon>Roseomonadaceae</taxon>
        <taxon>Roseomonas</taxon>
    </lineage>
</organism>
<proteinExistence type="inferred from homology"/>
<dbReference type="FunCoup" id="A0A3A9J4D8">
    <property type="interactions" value="8"/>
</dbReference>
<reference evidence="9 12" key="1">
    <citation type="submission" date="2018-09" db="EMBL/GenBank/DDBJ databases">
        <title>Roseomonas sp. nov., isolated from feces of Tibetan antelopes in the Qinghai-Tibet plateau, China.</title>
        <authorList>
            <person name="Tian Z."/>
        </authorList>
    </citation>
    <scope>NUCLEOTIDE SEQUENCE [LARGE SCALE GENOMIC DNA]</scope>
    <source>
        <strain evidence="10 11">Z23</strain>
        <strain evidence="9 12">Z24</strain>
    </source>
</reference>
<gene>
    <name evidence="9" type="ORF">D6Z83_21685</name>
    <name evidence="10" type="ORF">EBE87_05455</name>
</gene>